<comment type="caution">
    <text evidence="1">The sequence shown here is derived from an EMBL/GenBank/DDBJ whole genome shotgun (WGS) entry which is preliminary data.</text>
</comment>
<organism evidence="1 2">
    <name type="scientific">Photorhabdus tasmaniensis</name>
    <dbReference type="NCBI Taxonomy" id="1004159"/>
    <lineage>
        <taxon>Bacteria</taxon>
        <taxon>Pseudomonadati</taxon>
        <taxon>Pseudomonadota</taxon>
        <taxon>Gammaproteobacteria</taxon>
        <taxon>Enterobacterales</taxon>
        <taxon>Morganellaceae</taxon>
        <taxon>Photorhabdus</taxon>
    </lineage>
</organism>
<dbReference type="Proteomes" id="UP000697802">
    <property type="component" value="Unassembled WGS sequence"/>
</dbReference>
<dbReference type="Pfam" id="PF01724">
    <property type="entry name" value="DUF29"/>
    <property type="match status" value="1"/>
</dbReference>
<keyword evidence="2" id="KW-1185">Reference proteome</keyword>
<protein>
    <submittedName>
        <fullName evidence="1">Uncharacterized protein</fullName>
    </submittedName>
</protein>
<reference evidence="1 2" key="1">
    <citation type="submission" date="2018-02" db="EMBL/GenBank/DDBJ databases">
        <authorList>
            <person name="Machado R.A."/>
        </authorList>
    </citation>
    <scope>NUCLEOTIDE SEQUENCE [LARGE SCALE GENOMIC DNA]</scope>
    <source>
        <strain evidence="1 2">T327</strain>
    </source>
</reference>
<proteinExistence type="predicted"/>
<evidence type="ECO:0000313" key="2">
    <source>
        <dbReference type="Proteomes" id="UP000697802"/>
    </source>
</evidence>
<dbReference type="Gene3D" id="1.20.1220.20">
    <property type="entry name" value="Uncharcterised protein PF01724"/>
    <property type="match status" value="1"/>
</dbReference>
<name>A0ABX0GDG2_9GAMM</name>
<evidence type="ECO:0000313" key="1">
    <source>
        <dbReference type="EMBL" id="NHB86315.1"/>
    </source>
</evidence>
<dbReference type="RefSeq" id="WP_133814236.1">
    <property type="nucleotide sequence ID" value="NZ_CAWPIF010000001.1"/>
</dbReference>
<accession>A0ABX0GDG2</accession>
<gene>
    <name evidence="1" type="ORF">C5471_00685</name>
</gene>
<dbReference type="EMBL" id="PUJU01000001">
    <property type="protein sequence ID" value="NHB86315.1"/>
    <property type="molecule type" value="Genomic_DNA"/>
</dbReference>
<sequence>MYDAWSDAVASAADETRLDVFPESCIWHMEQILSQDFYPE</sequence>